<keyword evidence="2" id="KW-1185">Reference proteome</keyword>
<name>A0ABW6SLI6_9ACTN</name>
<accession>A0ABW6SLI6</accession>
<comment type="caution">
    <text evidence="1">The sequence shown here is derived from an EMBL/GenBank/DDBJ whole genome shotgun (WGS) entry which is preliminary data.</text>
</comment>
<sequence>MAIDKSGVLWRGEDFEDLADLIRDFRAGGYAVDRVIEAVCLGCNGRSFNVLVDDDEGCGQRVCVACKEPSYIADSADYWEDMDPSECVCPCGGEEFAVAVGFAFCDDGEVRWVSIGLRCLRDGTLGVYADWKIDYSPTAHLLEMA</sequence>
<organism evidence="1 2">
    <name type="scientific">Microtetraspora malaysiensis</name>
    <dbReference type="NCBI Taxonomy" id="161358"/>
    <lineage>
        <taxon>Bacteria</taxon>
        <taxon>Bacillati</taxon>
        <taxon>Actinomycetota</taxon>
        <taxon>Actinomycetes</taxon>
        <taxon>Streptosporangiales</taxon>
        <taxon>Streptosporangiaceae</taxon>
        <taxon>Microtetraspora</taxon>
    </lineage>
</organism>
<evidence type="ECO:0000313" key="2">
    <source>
        <dbReference type="Proteomes" id="UP001602013"/>
    </source>
</evidence>
<evidence type="ECO:0000313" key="1">
    <source>
        <dbReference type="EMBL" id="MFF3665840.1"/>
    </source>
</evidence>
<dbReference type="RefSeq" id="WP_387410028.1">
    <property type="nucleotide sequence ID" value="NZ_JBIASD010000005.1"/>
</dbReference>
<gene>
    <name evidence="1" type="ORF">ACFYXI_09625</name>
</gene>
<reference evidence="1 2" key="1">
    <citation type="submission" date="2024-10" db="EMBL/GenBank/DDBJ databases">
        <title>The Natural Products Discovery Center: Release of the First 8490 Sequenced Strains for Exploring Actinobacteria Biosynthetic Diversity.</title>
        <authorList>
            <person name="Kalkreuter E."/>
            <person name="Kautsar S.A."/>
            <person name="Yang D."/>
            <person name="Bader C.D."/>
            <person name="Teijaro C.N."/>
            <person name="Fluegel L."/>
            <person name="Davis C.M."/>
            <person name="Simpson J.R."/>
            <person name="Lauterbach L."/>
            <person name="Steele A.D."/>
            <person name="Gui C."/>
            <person name="Meng S."/>
            <person name="Li G."/>
            <person name="Viehrig K."/>
            <person name="Ye F."/>
            <person name="Su P."/>
            <person name="Kiefer A.F."/>
            <person name="Nichols A."/>
            <person name="Cepeda A.J."/>
            <person name="Yan W."/>
            <person name="Fan B."/>
            <person name="Jiang Y."/>
            <person name="Adhikari A."/>
            <person name="Zheng C.-J."/>
            <person name="Schuster L."/>
            <person name="Cowan T.M."/>
            <person name="Smanski M.J."/>
            <person name="Chevrette M.G."/>
            <person name="De Carvalho L.P.S."/>
            <person name="Shen B."/>
        </authorList>
    </citation>
    <scope>NUCLEOTIDE SEQUENCE [LARGE SCALE GENOMIC DNA]</scope>
    <source>
        <strain evidence="1 2">NPDC002173</strain>
    </source>
</reference>
<dbReference type="Proteomes" id="UP001602013">
    <property type="component" value="Unassembled WGS sequence"/>
</dbReference>
<dbReference type="EMBL" id="JBIASD010000005">
    <property type="protein sequence ID" value="MFF3665840.1"/>
    <property type="molecule type" value="Genomic_DNA"/>
</dbReference>
<protein>
    <submittedName>
        <fullName evidence="1">Uncharacterized protein</fullName>
    </submittedName>
</protein>
<proteinExistence type="predicted"/>